<dbReference type="Proteomes" id="UP000095287">
    <property type="component" value="Unplaced"/>
</dbReference>
<evidence type="ECO:0000313" key="5">
    <source>
        <dbReference type="WBParaSite" id="L893_g1603.t1"/>
    </source>
</evidence>
<feature type="signal peptide" evidence="2">
    <location>
        <begin position="1"/>
        <end position="22"/>
    </location>
</feature>
<sequence length="238" mass="25686">MFSNKFLFATFLASILVSKTIAQPPEDAAGGADEKPLRCQNKDDKKLLPSATSCPNELPDAACEKIFAADVTPEGVRDPNCDMAGMEEIALKCSKRCGICCENPAYKCNDDPIYATTFCPTQKANCASNVTAMRDMLAQYCPATCGLCMQGSCKNVMEGCDDTAMMCNDATFGTMWKQQCARTCKTCTASTKPGTNTECGDTADNCAQIASSFCNNQWYEQNHPGFIAKKCGKTCKLC</sequence>
<keyword evidence="2" id="KW-0732">Signal</keyword>
<accession>A0A1I7YG96</accession>
<proteinExistence type="predicted"/>
<dbReference type="PANTHER" id="PTHR21724:SF109">
    <property type="entry name" value="SHKT DOMAIN-CONTAINING PROTEIN"/>
    <property type="match status" value="1"/>
</dbReference>
<dbReference type="PANTHER" id="PTHR21724">
    <property type="entry name" value="SHKT DOMAIN-CONTAINING PROTEIN"/>
    <property type="match status" value="1"/>
</dbReference>
<reference evidence="5" key="1">
    <citation type="submission" date="2016-11" db="UniProtKB">
        <authorList>
            <consortium name="WormBaseParasite"/>
        </authorList>
    </citation>
    <scope>IDENTIFICATION</scope>
</reference>
<comment type="caution">
    <text evidence="1">Lacks conserved residue(s) required for the propagation of feature annotation.</text>
</comment>
<dbReference type="WBParaSite" id="L893_g1603.t1">
    <property type="protein sequence ID" value="L893_g1603.t1"/>
    <property type="gene ID" value="L893_g1603"/>
</dbReference>
<keyword evidence="4" id="KW-1185">Reference proteome</keyword>
<evidence type="ECO:0000259" key="3">
    <source>
        <dbReference type="PROSITE" id="PS51670"/>
    </source>
</evidence>
<dbReference type="SMART" id="SM00254">
    <property type="entry name" value="ShKT"/>
    <property type="match status" value="3"/>
</dbReference>
<name>A0A1I7YG96_9BILA</name>
<evidence type="ECO:0000313" key="4">
    <source>
        <dbReference type="Proteomes" id="UP000095287"/>
    </source>
</evidence>
<feature type="domain" description="ShKT" evidence="3">
    <location>
        <begin position="199"/>
        <end position="238"/>
    </location>
</feature>
<evidence type="ECO:0000256" key="1">
    <source>
        <dbReference type="PROSITE-ProRule" id="PRU01005"/>
    </source>
</evidence>
<organism evidence="4 5">
    <name type="scientific">Steinernema glaseri</name>
    <dbReference type="NCBI Taxonomy" id="37863"/>
    <lineage>
        <taxon>Eukaryota</taxon>
        <taxon>Metazoa</taxon>
        <taxon>Ecdysozoa</taxon>
        <taxon>Nematoda</taxon>
        <taxon>Chromadorea</taxon>
        <taxon>Rhabditida</taxon>
        <taxon>Tylenchina</taxon>
        <taxon>Panagrolaimomorpha</taxon>
        <taxon>Strongyloidoidea</taxon>
        <taxon>Steinernematidae</taxon>
        <taxon>Steinernema</taxon>
    </lineage>
</organism>
<dbReference type="InterPro" id="IPR003582">
    <property type="entry name" value="ShKT_dom"/>
</dbReference>
<protein>
    <submittedName>
        <fullName evidence="5">ShKT domain-containing protein</fullName>
    </submittedName>
</protein>
<dbReference type="AlphaFoldDB" id="A0A1I7YG96"/>
<dbReference type="PROSITE" id="PS51670">
    <property type="entry name" value="SHKT"/>
    <property type="match status" value="1"/>
</dbReference>
<dbReference type="Pfam" id="PF01549">
    <property type="entry name" value="ShK"/>
    <property type="match status" value="3"/>
</dbReference>
<evidence type="ECO:0000256" key="2">
    <source>
        <dbReference type="SAM" id="SignalP"/>
    </source>
</evidence>
<feature type="chain" id="PRO_5009312113" evidence="2">
    <location>
        <begin position="23"/>
        <end position="238"/>
    </location>
</feature>